<keyword evidence="3" id="KW-1185">Reference proteome</keyword>
<evidence type="ECO:0000313" key="3">
    <source>
        <dbReference type="Proteomes" id="UP000543804"/>
    </source>
</evidence>
<name>A0A848B8K1_9FIRM</name>
<dbReference type="InterPro" id="IPR000031">
    <property type="entry name" value="PurE_dom"/>
</dbReference>
<proteinExistence type="predicted"/>
<dbReference type="NCBIfam" id="NF033503">
    <property type="entry name" value="LarB"/>
    <property type="match status" value="1"/>
</dbReference>
<dbReference type="GO" id="GO:0016787">
    <property type="term" value="F:hydrolase activity"/>
    <property type="evidence" value="ECO:0007669"/>
    <property type="project" value="InterPro"/>
</dbReference>
<reference evidence="2 3" key="1">
    <citation type="submission" date="2020-04" db="EMBL/GenBank/DDBJ databases">
        <authorList>
            <person name="Hitch T.C.A."/>
            <person name="Wylensek D."/>
            <person name="Clavel T."/>
        </authorList>
    </citation>
    <scope>NUCLEOTIDE SEQUENCE [LARGE SCALE GENOMIC DNA]</scope>
    <source>
        <strain evidence="2 3">PG-130-P53-12</strain>
    </source>
</reference>
<dbReference type="Proteomes" id="UP000543804">
    <property type="component" value="Unassembled WGS sequence"/>
</dbReference>
<sequence length="255" mass="26928">MTERDIRRLLTAYRAGERSEEETVAALAKASYENLGFARVDHSRELRQGFPEVVYAAGKTKEQLLAIMQSLAAASDGSILATRASGEQYAFVHPALPEARYDEAARAIYLRREPPLTAPPQDESHEILIITAGTSDIPVAAEARLTAELYGNRVRTLYDCGVAGIHRLLAQEEIIRRARVIIAIAGMEGALASVVGGMAQAPVIAVPTSVGYGASFSGVTALLSMLSSCAAGVSVVNIDNGFGAGVLASKINALS</sequence>
<dbReference type="SMART" id="SM01001">
    <property type="entry name" value="AIRC"/>
    <property type="match status" value="1"/>
</dbReference>
<accession>A0A848B8K1</accession>
<dbReference type="Pfam" id="PF00731">
    <property type="entry name" value="AIRC"/>
    <property type="match status" value="1"/>
</dbReference>
<protein>
    <submittedName>
        <fullName evidence="2">Nickel pincer cofactor biosynthesis protein LarB</fullName>
    </submittedName>
</protein>
<dbReference type="PANTHER" id="PTHR43064">
    <property type="entry name" value="PHOSPHORIBOSYLAMINOIMIDAZOLE CARBOXYLASE-RELATED"/>
    <property type="match status" value="1"/>
</dbReference>
<dbReference type="InterPro" id="IPR039476">
    <property type="entry name" value="P2CMN_synthase_LarB"/>
</dbReference>
<organism evidence="2 3">
    <name type="scientific">Selenomonas bovis</name>
    <dbReference type="NCBI Taxonomy" id="416586"/>
    <lineage>
        <taxon>Bacteria</taxon>
        <taxon>Bacillati</taxon>
        <taxon>Bacillota</taxon>
        <taxon>Negativicutes</taxon>
        <taxon>Selenomonadales</taxon>
        <taxon>Selenomonadaceae</taxon>
        <taxon>Selenomonas</taxon>
    </lineage>
</organism>
<gene>
    <name evidence="2" type="primary">larB</name>
    <name evidence="2" type="ORF">HF878_04730</name>
</gene>
<dbReference type="Gene3D" id="3.40.50.1970">
    <property type="match status" value="1"/>
</dbReference>
<feature type="domain" description="PurE" evidence="1">
    <location>
        <begin position="125"/>
        <end position="254"/>
    </location>
</feature>
<dbReference type="EMBL" id="JABAFA010000010">
    <property type="protein sequence ID" value="NMD98792.1"/>
    <property type="molecule type" value="Genomic_DNA"/>
</dbReference>
<dbReference type="PANTHER" id="PTHR43064:SF1">
    <property type="entry name" value="SLL1489 PROTEIN"/>
    <property type="match status" value="1"/>
</dbReference>
<dbReference type="GO" id="GO:0006189">
    <property type="term" value="P:'de novo' IMP biosynthetic process"/>
    <property type="evidence" value="ECO:0007669"/>
    <property type="project" value="InterPro"/>
</dbReference>
<comment type="caution">
    <text evidence="2">The sequence shown here is derived from an EMBL/GenBank/DDBJ whole genome shotgun (WGS) entry which is preliminary data.</text>
</comment>
<dbReference type="AlphaFoldDB" id="A0A848B8K1"/>
<dbReference type="RefSeq" id="WP_170077348.1">
    <property type="nucleotide sequence ID" value="NZ_JABAFA010000010.1"/>
</dbReference>
<dbReference type="SUPFAM" id="SSF52255">
    <property type="entry name" value="N5-CAIR mutase (phosphoribosylaminoimidazole carboxylase, PurE)"/>
    <property type="match status" value="1"/>
</dbReference>
<evidence type="ECO:0000259" key="1">
    <source>
        <dbReference type="SMART" id="SM01001"/>
    </source>
</evidence>
<evidence type="ECO:0000313" key="2">
    <source>
        <dbReference type="EMBL" id="NMD98792.1"/>
    </source>
</evidence>